<accession>A0ABX1CGW4</accession>
<dbReference type="PROSITE" id="PS51257">
    <property type="entry name" value="PROKAR_LIPOPROTEIN"/>
    <property type="match status" value="1"/>
</dbReference>
<organism evidence="7 8">
    <name type="scientific">Sphingomonas corticis</name>
    <dbReference type="NCBI Taxonomy" id="2722791"/>
    <lineage>
        <taxon>Bacteria</taxon>
        <taxon>Pseudomonadati</taxon>
        <taxon>Pseudomonadota</taxon>
        <taxon>Alphaproteobacteria</taxon>
        <taxon>Sphingomonadales</taxon>
        <taxon>Sphingomonadaceae</taxon>
        <taxon>Sphingomonas</taxon>
    </lineage>
</organism>
<evidence type="ECO:0000259" key="6">
    <source>
        <dbReference type="Pfam" id="PF09864"/>
    </source>
</evidence>
<dbReference type="Gene3D" id="2.40.128.200">
    <property type="match status" value="1"/>
</dbReference>
<keyword evidence="8" id="KW-1185">Reference proteome</keyword>
<feature type="compositionally biased region" description="Pro residues" evidence="5">
    <location>
        <begin position="68"/>
        <end position="78"/>
    </location>
</feature>
<dbReference type="Proteomes" id="UP000732399">
    <property type="component" value="Unassembled WGS sequence"/>
</dbReference>
<evidence type="ECO:0000256" key="5">
    <source>
        <dbReference type="SAM" id="MobiDB-lite"/>
    </source>
</evidence>
<keyword evidence="1" id="KW-0732">Signal</keyword>
<evidence type="ECO:0000313" key="7">
    <source>
        <dbReference type="EMBL" id="NJR77248.1"/>
    </source>
</evidence>
<evidence type="ECO:0000256" key="2">
    <source>
        <dbReference type="ARBA" id="ARBA00023136"/>
    </source>
</evidence>
<feature type="domain" description="C-type lysozyme inhibitor" evidence="6">
    <location>
        <begin position="97"/>
        <end position="162"/>
    </location>
</feature>
<feature type="region of interest" description="Disordered" evidence="5">
    <location>
        <begin position="61"/>
        <end position="87"/>
    </location>
</feature>
<sequence length="189" mass="19247">MTDGPARRMRPAGLCLVAGAVLAGCGPGRSGETLGANASAVDIARAAHDAEARIEAYRRVRRAAPSAPRTPPPDPAPAPAHVATQAPRLPDVATATYACADDSRISARFDNRAGTVTLHRGEEHVTLSQQPAASGIHYAGQGWDLRGKGGDATLSRPDAEPVACVAEDETSAILTLGADGRTALTVAGG</sequence>
<evidence type="ECO:0000256" key="4">
    <source>
        <dbReference type="ARBA" id="ARBA00023288"/>
    </source>
</evidence>
<keyword evidence="3" id="KW-0564">Palmitate</keyword>
<evidence type="ECO:0000256" key="1">
    <source>
        <dbReference type="ARBA" id="ARBA00022729"/>
    </source>
</evidence>
<reference evidence="7 8" key="1">
    <citation type="submission" date="2020-03" db="EMBL/GenBank/DDBJ databases">
        <authorList>
            <person name="Wang L."/>
            <person name="He N."/>
            <person name="Li Y."/>
            <person name="Fang Y."/>
            <person name="Zhang F."/>
        </authorList>
    </citation>
    <scope>NUCLEOTIDE SEQUENCE [LARGE SCALE GENOMIC DNA]</scope>
    <source>
        <strain evidence="7 8">36D10-4-7</strain>
    </source>
</reference>
<dbReference type="InterPro" id="IPR018660">
    <property type="entry name" value="MliC"/>
</dbReference>
<dbReference type="RefSeq" id="WP_168132742.1">
    <property type="nucleotide sequence ID" value="NZ_JAAVJH010000001.1"/>
</dbReference>
<evidence type="ECO:0000313" key="8">
    <source>
        <dbReference type="Proteomes" id="UP000732399"/>
    </source>
</evidence>
<comment type="caution">
    <text evidence="7">The sequence shown here is derived from an EMBL/GenBank/DDBJ whole genome shotgun (WGS) entry which is preliminary data.</text>
</comment>
<dbReference type="Pfam" id="PF09864">
    <property type="entry name" value="MliC"/>
    <property type="match status" value="1"/>
</dbReference>
<dbReference type="InterPro" id="IPR036328">
    <property type="entry name" value="MliC_sf"/>
</dbReference>
<dbReference type="EMBL" id="JAAVJH010000001">
    <property type="protein sequence ID" value="NJR77248.1"/>
    <property type="molecule type" value="Genomic_DNA"/>
</dbReference>
<evidence type="ECO:0000256" key="3">
    <source>
        <dbReference type="ARBA" id="ARBA00023139"/>
    </source>
</evidence>
<keyword evidence="2" id="KW-0472">Membrane</keyword>
<proteinExistence type="predicted"/>
<dbReference type="SUPFAM" id="SSF141488">
    <property type="entry name" value="YdhA-like"/>
    <property type="match status" value="1"/>
</dbReference>
<keyword evidence="4" id="KW-0449">Lipoprotein</keyword>
<protein>
    <submittedName>
        <fullName evidence="7">Lysozyme inhibitor</fullName>
    </submittedName>
</protein>
<name>A0ABX1CGW4_9SPHN</name>
<gene>
    <name evidence="7" type="ORF">HBH26_01305</name>
</gene>